<evidence type="ECO:0000313" key="2">
    <source>
        <dbReference type="Proteomes" id="UP000800036"/>
    </source>
</evidence>
<accession>A0A6A5UPZ2</accession>
<evidence type="ECO:0000313" key="1">
    <source>
        <dbReference type="EMBL" id="KAF1966935.1"/>
    </source>
</evidence>
<protein>
    <submittedName>
        <fullName evidence="1">Uncharacterized protein</fullName>
    </submittedName>
</protein>
<dbReference type="AlphaFoldDB" id="A0A6A5UPZ2"/>
<organism evidence="1 2">
    <name type="scientific">Bimuria novae-zelandiae CBS 107.79</name>
    <dbReference type="NCBI Taxonomy" id="1447943"/>
    <lineage>
        <taxon>Eukaryota</taxon>
        <taxon>Fungi</taxon>
        <taxon>Dikarya</taxon>
        <taxon>Ascomycota</taxon>
        <taxon>Pezizomycotina</taxon>
        <taxon>Dothideomycetes</taxon>
        <taxon>Pleosporomycetidae</taxon>
        <taxon>Pleosporales</taxon>
        <taxon>Massarineae</taxon>
        <taxon>Didymosphaeriaceae</taxon>
        <taxon>Bimuria</taxon>
    </lineage>
</organism>
<dbReference type="Proteomes" id="UP000800036">
    <property type="component" value="Unassembled WGS sequence"/>
</dbReference>
<keyword evidence="2" id="KW-1185">Reference proteome</keyword>
<dbReference type="EMBL" id="ML976739">
    <property type="protein sequence ID" value="KAF1966935.1"/>
    <property type="molecule type" value="Genomic_DNA"/>
</dbReference>
<sequence length="53" mass="6253">MSAWSVSFNLFRSNTQNLDIITRWMRAINWDIVFIICFCARFARVSMYTVVAS</sequence>
<name>A0A6A5UPZ2_9PLEO</name>
<reference evidence="1" key="1">
    <citation type="journal article" date="2020" name="Stud. Mycol.">
        <title>101 Dothideomycetes genomes: a test case for predicting lifestyles and emergence of pathogens.</title>
        <authorList>
            <person name="Haridas S."/>
            <person name="Albert R."/>
            <person name="Binder M."/>
            <person name="Bloem J."/>
            <person name="Labutti K."/>
            <person name="Salamov A."/>
            <person name="Andreopoulos B."/>
            <person name="Baker S."/>
            <person name="Barry K."/>
            <person name="Bills G."/>
            <person name="Bluhm B."/>
            <person name="Cannon C."/>
            <person name="Castanera R."/>
            <person name="Culley D."/>
            <person name="Daum C."/>
            <person name="Ezra D."/>
            <person name="Gonzalez J."/>
            <person name="Henrissat B."/>
            <person name="Kuo A."/>
            <person name="Liang C."/>
            <person name="Lipzen A."/>
            <person name="Lutzoni F."/>
            <person name="Magnuson J."/>
            <person name="Mondo S."/>
            <person name="Nolan M."/>
            <person name="Ohm R."/>
            <person name="Pangilinan J."/>
            <person name="Park H.-J."/>
            <person name="Ramirez L."/>
            <person name="Alfaro M."/>
            <person name="Sun H."/>
            <person name="Tritt A."/>
            <person name="Yoshinaga Y."/>
            <person name="Zwiers L.-H."/>
            <person name="Turgeon B."/>
            <person name="Goodwin S."/>
            <person name="Spatafora J."/>
            <person name="Crous P."/>
            <person name="Grigoriev I."/>
        </authorList>
    </citation>
    <scope>NUCLEOTIDE SEQUENCE</scope>
    <source>
        <strain evidence="1">CBS 107.79</strain>
    </source>
</reference>
<gene>
    <name evidence="1" type="ORF">BU23DRAFT_559782</name>
</gene>
<proteinExistence type="predicted"/>